<accession>A0A511WZN9</accession>
<dbReference type="STRING" id="442899.SAMN05720591_10676"/>
<feature type="transmembrane region" description="Helical" evidence="1">
    <location>
        <begin position="23"/>
        <end position="49"/>
    </location>
</feature>
<keyword evidence="3" id="KW-1185">Reference proteome</keyword>
<feature type="transmembrane region" description="Helical" evidence="1">
    <location>
        <begin position="145"/>
        <end position="170"/>
    </location>
</feature>
<keyword evidence="1" id="KW-0472">Membrane</keyword>
<evidence type="ECO:0000256" key="1">
    <source>
        <dbReference type="SAM" id="Phobius"/>
    </source>
</evidence>
<feature type="transmembrane region" description="Helical" evidence="1">
    <location>
        <begin position="79"/>
        <end position="98"/>
    </location>
</feature>
<gene>
    <name evidence="2" type="ORF">HAL01_06180</name>
</gene>
<reference evidence="2 3" key="1">
    <citation type="submission" date="2019-07" db="EMBL/GenBank/DDBJ databases">
        <title>Whole genome shotgun sequence of Halolactibacillus alkaliphilus NBRC 103919.</title>
        <authorList>
            <person name="Hosoyama A."/>
            <person name="Uohara A."/>
            <person name="Ohji S."/>
            <person name="Ichikawa N."/>
        </authorList>
    </citation>
    <scope>NUCLEOTIDE SEQUENCE [LARGE SCALE GENOMIC DNA]</scope>
    <source>
        <strain evidence="2 3">NBRC 103919</strain>
    </source>
</reference>
<evidence type="ECO:0008006" key="4">
    <source>
        <dbReference type="Google" id="ProtNLM"/>
    </source>
</evidence>
<feature type="transmembrane region" description="Helical" evidence="1">
    <location>
        <begin position="104"/>
        <end position="133"/>
    </location>
</feature>
<dbReference type="RefSeq" id="WP_170243628.1">
    <property type="nucleotide sequence ID" value="NZ_BJYE01000005.1"/>
</dbReference>
<comment type="caution">
    <text evidence="2">The sequence shown here is derived from an EMBL/GenBank/DDBJ whole genome shotgun (WGS) entry which is preliminary data.</text>
</comment>
<dbReference type="InterPro" id="IPR006938">
    <property type="entry name" value="DUF624"/>
</dbReference>
<evidence type="ECO:0000313" key="3">
    <source>
        <dbReference type="Proteomes" id="UP000321400"/>
    </source>
</evidence>
<protein>
    <recommendedName>
        <fullName evidence="4">DUF624 domain-containing protein</fullName>
    </recommendedName>
</protein>
<dbReference type="EMBL" id="BJYE01000005">
    <property type="protein sequence ID" value="GEN56154.1"/>
    <property type="molecule type" value="Genomic_DNA"/>
</dbReference>
<dbReference type="Proteomes" id="UP000321400">
    <property type="component" value="Unassembled WGS sequence"/>
</dbReference>
<sequence length="209" mass="24031">MNKWGTLLFSISSWLMQMIKLNLIFVLVSLAGLFFITFFPALLSVFYVINHWNENGMDQSVLPVFMEGFKKNFWLAHKLGISSMALLAILYIDIQLLIRLENINLFSMVILLILLLMLTMSTIITLYVFPIVVIKKTSFKQACKLSFFLTLSQVSISFINLVGFIVIHYISITLPLLLLFLTTTISVFWLMAFAQIALSRVKIKYEVCH</sequence>
<evidence type="ECO:0000313" key="2">
    <source>
        <dbReference type="EMBL" id="GEN56154.1"/>
    </source>
</evidence>
<keyword evidence="1" id="KW-0812">Transmembrane</keyword>
<keyword evidence="1" id="KW-1133">Transmembrane helix</keyword>
<organism evidence="2 3">
    <name type="scientific">Halolactibacillus alkaliphilus</name>
    <dbReference type="NCBI Taxonomy" id="442899"/>
    <lineage>
        <taxon>Bacteria</taxon>
        <taxon>Bacillati</taxon>
        <taxon>Bacillota</taxon>
        <taxon>Bacilli</taxon>
        <taxon>Bacillales</taxon>
        <taxon>Bacillaceae</taxon>
        <taxon>Halolactibacillus</taxon>
    </lineage>
</organism>
<dbReference type="AlphaFoldDB" id="A0A511WZN9"/>
<feature type="transmembrane region" description="Helical" evidence="1">
    <location>
        <begin position="176"/>
        <end position="198"/>
    </location>
</feature>
<name>A0A511WZN9_9BACI</name>
<proteinExistence type="predicted"/>
<dbReference type="Pfam" id="PF04854">
    <property type="entry name" value="DUF624"/>
    <property type="match status" value="1"/>
</dbReference>